<evidence type="ECO:0000313" key="5">
    <source>
        <dbReference type="Proteomes" id="UP000663828"/>
    </source>
</evidence>
<organism evidence="3 6">
    <name type="scientific">Adineta ricciae</name>
    <name type="common">Rotifer</name>
    <dbReference type="NCBI Taxonomy" id="249248"/>
    <lineage>
        <taxon>Eukaryota</taxon>
        <taxon>Metazoa</taxon>
        <taxon>Spiralia</taxon>
        <taxon>Gnathifera</taxon>
        <taxon>Rotifera</taxon>
        <taxon>Eurotatoria</taxon>
        <taxon>Bdelloidea</taxon>
        <taxon>Adinetida</taxon>
        <taxon>Adinetidae</taxon>
        <taxon>Adineta</taxon>
    </lineage>
</organism>
<proteinExistence type="predicted"/>
<feature type="compositionally biased region" description="Low complexity" evidence="1">
    <location>
        <begin position="211"/>
        <end position="228"/>
    </location>
</feature>
<gene>
    <name evidence="3" type="ORF">EDS130_LOCUS8155</name>
    <name evidence="4" type="ORF">XAT740_LOCUS18093</name>
</gene>
<dbReference type="Pfam" id="PF20922">
    <property type="entry name" value="Anamorsin_N"/>
    <property type="match status" value="1"/>
</dbReference>
<comment type="caution">
    <text evidence="3">The sequence shown here is derived from an EMBL/GenBank/DDBJ whole genome shotgun (WGS) entry which is preliminary data.</text>
</comment>
<sequence>MDDILGNAKNILIIWTVDADQDKLSAFQDTLRTKSKTAQIAPEKVQDFSQSRRAQSSIDLIFFDLINKKDSAIDTDLITQFFRTLRPNGYLFTHIEHTEQARIINNFKMCGFDSCNPLDSNSSFLIENKSDEVKKLGSLWLCQKPSFDIGYSVPLQRPGVALMRQISGVGRGRKMWTVDHDDSEDDSVDIHGFQGADNEQKANVQNSFGNTKSTNNIPSTTSTSSSPKSSDHFPKPMMSDV</sequence>
<dbReference type="Gene3D" id="3.40.50.150">
    <property type="entry name" value="Vaccinia Virus protein VP39"/>
    <property type="match status" value="1"/>
</dbReference>
<dbReference type="Proteomes" id="UP000663852">
    <property type="component" value="Unassembled WGS sequence"/>
</dbReference>
<protein>
    <recommendedName>
        <fullName evidence="2">Anamorsin N-terminal domain-containing protein</fullName>
    </recommendedName>
</protein>
<dbReference type="InterPro" id="IPR049011">
    <property type="entry name" value="Anamorsin_N_metazoan"/>
</dbReference>
<keyword evidence="5" id="KW-1185">Reference proteome</keyword>
<dbReference type="EMBL" id="CAJNOR010001197">
    <property type="protein sequence ID" value="CAF1095961.1"/>
    <property type="molecule type" value="Genomic_DNA"/>
</dbReference>
<dbReference type="AlphaFoldDB" id="A0A813XKM9"/>
<evidence type="ECO:0000256" key="1">
    <source>
        <dbReference type="SAM" id="MobiDB-lite"/>
    </source>
</evidence>
<evidence type="ECO:0000259" key="2">
    <source>
        <dbReference type="Pfam" id="PF20922"/>
    </source>
</evidence>
<evidence type="ECO:0000313" key="4">
    <source>
        <dbReference type="EMBL" id="CAF1095961.1"/>
    </source>
</evidence>
<feature type="domain" description="Anamorsin N-terminal" evidence="2">
    <location>
        <begin position="9"/>
        <end position="150"/>
    </location>
</feature>
<dbReference type="EMBL" id="CAJNOJ010000026">
    <property type="protein sequence ID" value="CAF0868286.1"/>
    <property type="molecule type" value="Genomic_DNA"/>
</dbReference>
<evidence type="ECO:0000313" key="6">
    <source>
        <dbReference type="Proteomes" id="UP000663852"/>
    </source>
</evidence>
<accession>A0A813XKM9</accession>
<evidence type="ECO:0000313" key="3">
    <source>
        <dbReference type="EMBL" id="CAF0868286.1"/>
    </source>
</evidence>
<feature type="compositionally biased region" description="Polar residues" evidence="1">
    <location>
        <begin position="201"/>
        <end position="210"/>
    </location>
</feature>
<dbReference type="Proteomes" id="UP000663828">
    <property type="component" value="Unassembled WGS sequence"/>
</dbReference>
<dbReference type="InterPro" id="IPR029063">
    <property type="entry name" value="SAM-dependent_MTases_sf"/>
</dbReference>
<feature type="region of interest" description="Disordered" evidence="1">
    <location>
        <begin position="179"/>
        <end position="241"/>
    </location>
</feature>
<dbReference type="OrthoDB" id="10350911at2759"/>
<reference evidence="3" key="1">
    <citation type="submission" date="2021-02" db="EMBL/GenBank/DDBJ databases">
        <authorList>
            <person name="Nowell W R."/>
        </authorList>
    </citation>
    <scope>NUCLEOTIDE SEQUENCE</scope>
</reference>
<name>A0A813XKM9_ADIRI</name>